<gene>
    <name evidence="1" type="ORF">I6J18_10105</name>
</gene>
<keyword evidence="1" id="KW-0378">Hydrolase</keyword>
<dbReference type="Gene3D" id="3.30.1240.10">
    <property type="match status" value="1"/>
</dbReference>
<dbReference type="NCBIfam" id="TIGR01484">
    <property type="entry name" value="HAD-SF-IIB"/>
    <property type="match status" value="1"/>
</dbReference>
<dbReference type="CDD" id="cd07516">
    <property type="entry name" value="HAD_Pase"/>
    <property type="match status" value="1"/>
</dbReference>
<dbReference type="NCBIfam" id="TIGR00099">
    <property type="entry name" value="Cof-subfamily"/>
    <property type="match status" value="1"/>
</dbReference>
<dbReference type="InterPro" id="IPR000150">
    <property type="entry name" value="Cof"/>
</dbReference>
<dbReference type="InterPro" id="IPR006379">
    <property type="entry name" value="HAD-SF_hydro_IIB"/>
</dbReference>
<dbReference type="PANTHER" id="PTHR10000:SF50">
    <property type="entry name" value="STRESS RESPONSE PROTEIN YHAX"/>
    <property type="match status" value="1"/>
</dbReference>
<keyword evidence="2" id="KW-1185">Reference proteome</keyword>
<dbReference type="SUPFAM" id="SSF56784">
    <property type="entry name" value="HAD-like"/>
    <property type="match status" value="1"/>
</dbReference>
<dbReference type="Pfam" id="PF08282">
    <property type="entry name" value="Hydrolase_3"/>
    <property type="match status" value="1"/>
</dbReference>
<evidence type="ECO:0000313" key="2">
    <source>
        <dbReference type="Proteomes" id="UP000595254"/>
    </source>
</evidence>
<sequence length="288" mass="32392">MVYRLLAVNIDGTLLQSNGRLNKMTKEAIEYVHQKGVHVALVTSRSYHSARKVAKALKINPMIVAHQGAFVGETLDKPIHVQRMTESLVLEIVQLLEKTVCQIQLVHEKQLLANRLEIPENLLGKAVLQMNEQNFYSQHFVDTLSEELAVQPFTATKIDVYFPEEAEKESLFNLINDMFKEVTIIEKPGQRLTIVPAGVSKWNGVLYLADFLGVKANEIVAIGDGLDDLEMIAFSGLGVAMGNAPNEVKLAAKWVTRTNDEQGVAYMLKEFFRKQHPIGFIEKLNHLR</sequence>
<evidence type="ECO:0000313" key="1">
    <source>
        <dbReference type="EMBL" id="QQT02155.1"/>
    </source>
</evidence>
<dbReference type="InterPro" id="IPR036412">
    <property type="entry name" value="HAD-like_sf"/>
</dbReference>
<reference evidence="1 2" key="1">
    <citation type="submission" date="2021-01" db="EMBL/GenBank/DDBJ databases">
        <title>FDA dAtabase for Regulatory Grade micrObial Sequences (FDA-ARGOS): Supporting development and validation of Infectious Disease Dx tests.</title>
        <authorList>
            <person name="Nelson B."/>
            <person name="Plummer A."/>
            <person name="Tallon L."/>
            <person name="Sadzewicz L."/>
            <person name="Zhao X."/>
            <person name="Boylan J."/>
            <person name="Ott S."/>
            <person name="Bowen H."/>
            <person name="Vavikolanu K."/>
            <person name="Mehta A."/>
            <person name="Aluvathingal J."/>
            <person name="Nadendla S."/>
            <person name="Myers T."/>
            <person name="Yan Y."/>
            <person name="Sichtig H."/>
        </authorList>
    </citation>
    <scope>NUCLEOTIDE SEQUENCE [LARGE SCALE GENOMIC DNA]</scope>
    <source>
        <strain evidence="1 2">FDAARGOS_1161</strain>
    </source>
</reference>
<dbReference type="GO" id="GO:0000287">
    <property type="term" value="F:magnesium ion binding"/>
    <property type="evidence" value="ECO:0007669"/>
    <property type="project" value="TreeGrafter"/>
</dbReference>
<protein>
    <submittedName>
        <fullName evidence="1">Cof-type HAD-IIB family hydrolase</fullName>
    </submittedName>
</protein>
<dbReference type="InterPro" id="IPR023214">
    <property type="entry name" value="HAD_sf"/>
</dbReference>
<dbReference type="GO" id="GO:0005829">
    <property type="term" value="C:cytosol"/>
    <property type="evidence" value="ECO:0007669"/>
    <property type="project" value="TreeGrafter"/>
</dbReference>
<dbReference type="GO" id="GO:0016791">
    <property type="term" value="F:phosphatase activity"/>
    <property type="evidence" value="ECO:0007669"/>
    <property type="project" value="UniProtKB-ARBA"/>
</dbReference>
<dbReference type="AlphaFoldDB" id="A0A974S2X3"/>
<name>A0A974S2X3_PERPY</name>
<dbReference type="PANTHER" id="PTHR10000">
    <property type="entry name" value="PHOSPHOSERINE PHOSPHATASE"/>
    <property type="match status" value="1"/>
</dbReference>
<organism evidence="1 2">
    <name type="scientific">Peribacillus psychrosaccharolyticus</name>
    <name type="common">Bacillus psychrosaccharolyticus</name>
    <dbReference type="NCBI Taxonomy" id="1407"/>
    <lineage>
        <taxon>Bacteria</taxon>
        <taxon>Bacillati</taxon>
        <taxon>Bacillota</taxon>
        <taxon>Bacilli</taxon>
        <taxon>Bacillales</taxon>
        <taxon>Bacillaceae</taxon>
        <taxon>Peribacillus</taxon>
    </lineage>
</organism>
<dbReference type="Proteomes" id="UP000595254">
    <property type="component" value="Chromosome"/>
</dbReference>
<dbReference type="EMBL" id="CP068053">
    <property type="protein sequence ID" value="QQT02155.1"/>
    <property type="molecule type" value="Genomic_DNA"/>
</dbReference>
<accession>A0A974S2X3</accession>
<proteinExistence type="predicted"/>
<dbReference type="KEGG" id="ppsr:I6J18_10105"/>
<dbReference type="Gene3D" id="3.40.50.1000">
    <property type="entry name" value="HAD superfamily/HAD-like"/>
    <property type="match status" value="1"/>
</dbReference>
<dbReference type="RefSeq" id="WP_040376581.1">
    <property type="nucleotide sequence ID" value="NZ_CP068053.1"/>
</dbReference>